<dbReference type="Gene3D" id="3.20.20.80">
    <property type="entry name" value="Glycosidases"/>
    <property type="match status" value="1"/>
</dbReference>
<dbReference type="Pfam" id="PF00128">
    <property type="entry name" value="Alpha-amylase"/>
    <property type="match status" value="1"/>
</dbReference>
<dbReference type="InterPro" id="IPR013780">
    <property type="entry name" value="Glyco_hydro_b"/>
</dbReference>
<dbReference type="SMART" id="SM00642">
    <property type="entry name" value="Aamy"/>
    <property type="match status" value="1"/>
</dbReference>
<dbReference type="InterPro" id="IPR013783">
    <property type="entry name" value="Ig-like_fold"/>
</dbReference>
<gene>
    <name evidence="6" type="primary">isa3</name>
    <name evidence="6" type="ORF">WL1483_2895</name>
</gene>
<dbReference type="CDD" id="cd11326">
    <property type="entry name" value="AmyAc_Glg_debranch"/>
    <property type="match status" value="1"/>
</dbReference>
<dbReference type="InterPro" id="IPR014756">
    <property type="entry name" value="Ig_E-set"/>
</dbReference>
<evidence type="ECO:0000256" key="4">
    <source>
        <dbReference type="ARBA" id="ARBA00023295"/>
    </source>
</evidence>
<dbReference type="InterPro" id="IPR017853">
    <property type="entry name" value="GH"/>
</dbReference>
<comment type="similarity">
    <text evidence="1">Belongs to the glycosyl hydrolase 13 family.</text>
</comment>
<dbReference type="KEGG" id="asr:WL1483_2895"/>
<dbReference type="GO" id="GO:0004135">
    <property type="term" value="F:amylo-alpha-1,6-glucosidase activity"/>
    <property type="evidence" value="ECO:0007669"/>
    <property type="project" value="InterPro"/>
</dbReference>
<name>A0A0S2SKT8_9GAMM</name>
<dbReference type="PATRIC" id="fig|652.5.peg.2390"/>
<evidence type="ECO:0000256" key="2">
    <source>
        <dbReference type="ARBA" id="ARBA00022801"/>
    </source>
</evidence>
<dbReference type="SUPFAM" id="SSF51445">
    <property type="entry name" value="(Trans)glycosidases"/>
    <property type="match status" value="1"/>
</dbReference>
<dbReference type="SUPFAM" id="SSF81296">
    <property type="entry name" value="E set domains"/>
    <property type="match status" value="1"/>
</dbReference>
<keyword evidence="3" id="KW-0809">Transit peptide</keyword>
<feature type="domain" description="Glycosyl hydrolase family 13 catalytic" evidence="5">
    <location>
        <begin position="155"/>
        <end position="552"/>
    </location>
</feature>
<dbReference type="InterPro" id="IPR011837">
    <property type="entry name" value="Glycogen_debranch_GlgX"/>
</dbReference>
<sequence>MRISRGHCTRLGAHLEGDGVNFAIWARLASHVELLLFAHETDTNPAVIPLSPRLNRTAYYWHIHVAGIGDGQCYGFRIHGPWRPYNGTRFDRDKVLLDPYSRAVELPPNYDRLAAARPGSNLHCCAKSRVVDLGHYDWEGDELPAHSLSRSVIYELHLAGFTRDPGSGIPAKRRGTYLGLIDKIPYLQQLGITAVELLPIFQFDPQDAPAGLANYWGYSPISFFAPHAQYAATSDPVTEFRDMVKALHRAGIEVILDVVYNHTAEGGDDGPTFCYRGIDNEAYYILNDQMHHTNYSGCGNTFNGAHPVALRMIMDSLRFWRQEMHVDGFRFDLASILSRDESGMPVTNSPTLRTIDTDPQITDTKLIAEAWDAGGLYQVGSIAGARWREWNGQFRDDVRRFIRGDDNSVRAFAERLCGSPDIYHYHHADPEKSINFVTCHDGFTLWDWASYNEKHNEVNGEHNRDGCNENFSWNHGHEGVTGDPQINTLRLRQAKNMMVATLLSVGSPMILMGDEVLHSQEGNNNAYCQDTPLSWMQWKWDSRAQNMLRFMRELILYRKQLLARPEQDGMPHSLAEILRHSEICWHGVECYQPDWGGHSHAIAMSALSKEERLAFYLVFNSFWEPLEFKLPAPPRGVGGEWHRILDTALPTPQDILSFGSELVMIKGHYRLAERSCCLLVSGAAGFCPA</sequence>
<dbReference type="Gene3D" id="2.60.40.10">
    <property type="entry name" value="Immunoglobulins"/>
    <property type="match status" value="1"/>
</dbReference>
<dbReference type="Proteomes" id="UP000058114">
    <property type="component" value="Chromosome"/>
</dbReference>
<reference evidence="6 7" key="2">
    <citation type="journal article" date="2016" name="Genome Announc.">
        <title>Complete Genome Sequence of the Highly Virulent Aeromonas schubertii Strain WL1483, Isolated from Diseased Snakehead Fish (Channa argus) in China.</title>
        <authorList>
            <person name="Liu L."/>
            <person name="Li N."/>
            <person name="Zhang D."/>
            <person name="Fu X."/>
            <person name="Shi C."/>
            <person name="Lin Q."/>
            <person name="Hao G."/>
        </authorList>
    </citation>
    <scope>NUCLEOTIDE SEQUENCE [LARGE SCALE GENOMIC DNA]</scope>
    <source>
        <strain evidence="6 7">WL1483</strain>
    </source>
</reference>
<evidence type="ECO:0000313" key="7">
    <source>
        <dbReference type="Proteomes" id="UP000058114"/>
    </source>
</evidence>
<evidence type="ECO:0000256" key="1">
    <source>
        <dbReference type="ARBA" id="ARBA00008061"/>
    </source>
</evidence>
<keyword evidence="4" id="KW-0326">Glycosidase</keyword>
<dbReference type="PANTHER" id="PTHR43002">
    <property type="entry name" value="GLYCOGEN DEBRANCHING ENZYME"/>
    <property type="match status" value="1"/>
</dbReference>
<dbReference type="InterPro" id="IPR048650">
    <property type="entry name" value="ISOA1-3-like_C"/>
</dbReference>
<dbReference type="Pfam" id="PF02922">
    <property type="entry name" value="CBM_48"/>
    <property type="match status" value="1"/>
</dbReference>
<dbReference type="InterPro" id="IPR006047">
    <property type="entry name" value="GH13_cat_dom"/>
</dbReference>
<dbReference type="NCBIfam" id="TIGR02100">
    <property type="entry name" value="glgX_debranch"/>
    <property type="match status" value="1"/>
</dbReference>
<dbReference type="GO" id="GO:0019156">
    <property type="term" value="F:isoamylase activity"/>
    <property type="evidence" value="ECO:0007669"/>
    <property type="project" value="UniProtKB-ARBA"/>
</dbReference>
<dbReference type="SUPFAM" id="SSF51011">
    <property type="entry name" value="Glycosyl hydrolase domain"/>
    <property type="match status" value="1"/>
</dbReference>
<dbReference type="RefSeq" id="WP_060586341.1">
    <property type="nucleotide sequence ID" value="NZ_CP013067.1"/>
</dbReference>
<dbReference type="InterPro" id="IPR044505">
    <property type="entry name" value="GlgX_Isoamylase_N_E_set"/>
</dbReference>
<evidence type="ECO:0000313" key="6">
    <source>
        <dbReference type="EMBL" id="ALP42314.1"/>
    </source>
</evidence>
<proteinExistence type="inferred from homology"/>
<evidence type="ECO:0000259" key="5">
    <source>
        <dbReference type="SMART" id="SM00642"/>
    </source>
</evidence>
<evidence type="ECO:0000256" key="3">
    <source>
        <dbReference type="ARBA" id="ARBA00022946"/>
    </source>
</evidence>
<dbReference type="Pfam" id="PF21156">
    <property type="entry name" value="ISOA1-3_C"/>
    <property type="match status" value="1"/>
</dbReference>
<keyword evidence="2" id="KW-0378">Hydrolase</keyword>
<dbReference type="GO" id="GO:0005980">
    <property type="term" value="P:glycogen catabolic process"/>
    <property type="evidence" value="ECO:0007669"/>
    <property type="project" value="InterPro"/>
</dbReference>
<accession>A0A0S2SKT8</accession>
<dbReference type="AlphaFoldDB" id="A0A0S2SKT8"/>
<dbReference type="InterPro" id="IPR004193">
    <property type="entry name" value="Glyco_hydro_13_N"/>
</dbReference>
<dbReference type="EMBL" id="CP013067">
    <property type="protein sequence ID" value="ALP42314.1"/>
    <property type="molecule type" value="Genomic_DNA"/>
</dbReference>
<reference evidence="7" key="1">
    <citation type="submission" date="2015-10" db="EMBL/GenBank/DDBJ databases">
        <title>Complete Genome Sequence of Aeromonas schubertii strain WL1483.</title>
        <authorList>
            <person name="Liu L."/>
        </authorList>
    </citation>
    <scope>NUCLEOTIDE SEQUENCE [LARGE SCALE GENOMIC DNA]</scope>
    <source>
        <strain evidence="7">WL1483</strain>
    </source>
</reference>
<dbReference type="Gene3D" id="2.60.40.1180">
    <property type="entry name" value="Golgi alpha-mannosidase II"/>
    <property type="match status" value="1"/>
</dbReference>
<protein>
    <submittedName>
        <fullName evidence="6">Glycogen debranching enzyme GlgX</fullName>
    </submittedName>
</protein>
<dbReference type="CDD" id="cd02856">
    <property type="entry name" value="E_set_GDE_Isoamylase_N"/>
    <property type="match status" value="1"/>
</dbReference>
<organism evidence="6 7">
    <name type="scientific">Aeromonas schubertii</name>
    <dbReference type="NCBI Taxonomy" id="652"/>
    <lineage>
        <taxon>Bacteria</taxon>
        <taxon>Pseudomonadati</taxon>
        <taxon>Pseudomonadota</taxon>
        <taxon>Gammaproteobacteria</taxon>
        <taxon>Aeromonadales</taxon>
        <taxon>Aeromonadaceae</taxon>
        <taxon>Aeromonas</taxon>
    </lineage>
</organism>